<feature type="transmembrane region" description="Helical" evidence="7">
    <location>
        <begin position="127"/>
        <end position="147"/>
    </location>
</feature>
<dbReference type="PANTHER" id="PTHR30193">
    <property type="entry name" value="ABC TRANSPORTER PERMEASE PROTEIN"/>
    <property type="match status" value="1"/>
</dbReference>
<evidence type="ECO:0000256" key="1">
    <source>
        <dbReference type="ARBA" id="ARBA00004651"/>
    </source>
</evidence>
<reference evidence="10" key="1">
    <citation type="journal article" date="2019" name="Int. J. Syst. Evol. Microbiol.">
        <title>The Global Catalogue of Microorganisms (GCM) 10K type strain sequencing project: providing services to taxonomists for standard genome sequencing and annotation.</title>
        <authorList>
            <consortium name="The Broad Institute Genomics Platform"/>
            <consortium name="The Broad Institute Genome Sequencing Center for Infectious Disease"/>
            <person name="Wu L."/>
            <person name="Ma J."/>
        </authorList>
    </citation>
    <scope>NUCLEOTIDE SEQUENCE [LARGE SCALE GENOMIC DNA]</scope>
    <source>
        <strain evidence="10">CGMCC 1.15419</strain>
    </source>
</reference>
<feature type="domain" description="ABC transmembrane type-1" evidence="8">
    <location>
        <begin position="90"/>
        <end position="305"/>
    </location>
</feature>
<evidence type="ECO:0000256" key="7">
    <source>
        <dbReference type="RuleBase" id="RU363032"/>
    </source>
</evidence>
<keyword evidence="5 7" id="KW-1133">Transmembrane helix</keyword>
<evidence type="ECO:0000313" key="9">
    <source>
        <dbReference type="EMBL" id="GGF73566.1"/>
    </source>
</evidence>
<protein>
    <submittedName>
        <fullName evidence="9">Sugar ABC transporter permease</fullName>
    </submittedName>
</protein>
<dbReference type="SUPFAM" id="SSF161098">
    <property type="entry name" value="MetI-like"/>
    <property type="match status" value="1"/>
</dbReference>
<evidence type="ECO:0000256" key="5">
    <source>
        <dbReference type="ARBA" id="ARBA00022989"/>
    </source>
</evidence>
<comment type="caution">
    <text evidence="9">The sequence shown here is derived from an EMBL/GenBank/DDBJ whole genome shotgun (WGS) entry which is preliminary data.</text>
</comment>
<evidence type="ECO:0000313" key="10">
    <source>
        <dbReference type="Proteomes" id="UP000640509"/>
    </source>
</evidence>
<feature type="transmembrane region" description="Helical" evidence="7">
    <location>
        <begin position="93"/>
        <end position="115"/>
    </location>
</feature>
<dbReference type="EMBL" id="BMIV01000010">
    <property type="protein sequence ID" value="GGF73566.1"/>
    <property type="molecule type" value="Genomic_DNA"/>
</dbReference>
<keyword evidence="6 7" id="KW-0472">Membrane</keyword>
<evidence type="ECO:0000256" key="3">
    <source>
        <dbReference type="ARBA" id="ARBA00022475"/>
    </source>
</evidence>
<comment type="similarity">
    <text evidence="7">Belongs to the binding-protein-dependent transport system permease family.</text>
</comment>
<dbReference type="PROSITE" id="PS50928">
    <property type="entry name" value="ABC_TM1"/>
    <property type="match status" value="1"/>
</dbReference>
<feature type="transmembrane region" description="Helical" evidence="7">
    <location>
        <begin position="35"/>
        <end position="57"/>
    </location>
</feature>
<dbReference type="Pfam" id="PF00528">
    <property type="entry name" value="BPD_transp_1"/>
    <property type="match status" value="1"/>
</dbReference>
<keyword evidence="10" id="KW-1185">Reference proteome</keyword>
<keyword evidence="2 7" id="KW-0813">Transport</keyword>
<evidence type="ECO:0000256" key="2">
    <source>
        <dbReference type="ARBA" id="ARBA00022448"/>
    </source>
</evidence>
<evidence type="ECO:0000256" key="4">
    <source>
        <dbReference type="ARBA" id="ARBA00022692"/>
    </source>
</evidence>
<evidence type="ECO:0000259" key="8">
    <source>
        <dbReference type="PROSITE" id="PS50928"/>
    </source>
</evidence>
<dbReference type="CDD" id="cd06261">
    <property type="entry name" value="TM_PBP2"/>
    <property type="match status" value="1"/>
</dbReference>
<dbReference type="Gene3D" id="1.10.3720.10">
    <property type="entry name" value="MetI-like"/>
    <property type="match status" value="1"/>
</dbReference>
<keyword evidence="4 7" id="KW-0812">Transmembrane</keyword>
<comment type="subcellular location">
    <subcellularLocation>
        <location evidence="1 7">Cell membrane</location>
        <topology evidence="1 7">Multi-pass membrane protein</topology>
    </subcellularLocation>
</comment>
<keyword evidence="3" id="KW-1003">Cell membrane</keyword>
<organism evidence="9 10">
    <name type="scientific">Paracoccus acridae</name>
    <dbReference type="NCBI Taxonomy" id="1795310"/>
    <lineage>
        <taxon>Bacteria</taxon>
        <taxon>Pseudomonadati</taxon>
        <taxon>Pseudomonadota</taxon>
        <taxon>Alphaproteobacteria</taxon>
        <taxon>Rhodobacterales</taxon>
        <taxon>Paracoccaceae</taxon>
        <taxon>Paracoccus</taxon>
    </lineage>
</organism>
<dbReference type="PANTHER" id="PTHR30193:SF42">
    <property type="entry name" value="ABC TRANSPORTER PERMEASE PROTEIN"/>
    <property type="match status" value="1"/>
</dbReference>
<feature type="transmembrane region" description="Helical" evidence="7">
    <location>
        <begin position="222"/>
        <end position="247"/>
    </location>
</feature>
<dbReference type="Proteomes" id="UP000640509">
    <property type="component" value="Unassembled WGS sequence"/>
</dbReference>
<dbReference type="InterPro" id="IPR035906">
    <property type="entry name" value="MetI-like_sf"/>
</dbReference>
<evidence type="ECO:0000256" key="6">
    <source>
        <dbReference type="ARBA" id="ARBA00023136"/>
    </source>
</evidence>
<dbReference type="InterPro" id="IPR051393">
    <property type="entry name" value="ABC_transporter_permease"/>
</dbReference>
<accession>A0ABQ1VK22</accession>
<feature type="transmembrane region" description="Helical" evidence="7">
    <location>
        <begin position="176"/>
        <end position="201"/>
    </location>
</feature>
<dbReference type="InterPro" id="IPR000515">
    <property type="entry name" value="MetI-like"/>
</dbReference>
<gene>
    <name evidence="9" type="ORF">GCM10011402_27670</name>
</gene>
<proteinExistence type="inferred from homology"/>
<feature type="transmembrane region" description="Helical" evidence="7">
    <location>
        <begin position="286"/>
        <end position="306"/>
    </location>
</feature>
<name>A0ABQ1VK22_9RHOB</name>
<sequence length="314" mass="34413">MPGPLRAGSFPLTGGTLMARSGPPIRLLQNWPAKLAAAPMILTALVVFIGCSLWTVVHSFTNSRLLPRLDFVGLAQYERLWSTPRWQVSIENLAIYGICALVLTLAIGFLLAVLLDQKIRFEDGFRTIILFPYALSFIVTGVVWQWILNPDFGLQHIVRGMGFSGFSFDPLNDPNLVILALLAAGIWQGAGLTTVIMLAGLRGIDEDVWKASRVDGIPAWKTYLFIILPMMKPVFATCVVLISAGIIKLYDLVVALTRGGPGIASEVPAKYVYDYMFGNQNLGQGFAASTMMLAAVLAIIIPFALFRMGRKRHV</sequence>